<dbReference type="Proteomes" id="UP000823786">
    <property type="component" value="Unassembled WGS sequence"/>
</dbReference>
<reference evidence="1 2" key="1">
    <citation type="submission" date="2021-03" db="EMBL/GenBank/DDBJ databases">
        <title>Genomic Encyclopedia of Type Strains, Phase IV (KMG-IV): sequencing the most valuable type-strain genomes for metagenomic binning, comparative biology and taxonomic classification.</title>
        <authorList>
            <person name="Goeker M."/>
        </authorList>
    </citation>
    <scope>NUCLEOTIDE SEQUENCE [LARGE SCALE GENOMIC DNA]</scope>
    <source>
        <strain evidence="1 2">DSM 26427</strain>
    </source>
</reference>
<evidence type="ECO:0000313" key="1">
    <source>
        <dbReference type="EMBL" id="MBP1860994.1"/>
    </source>
</evidence>
<dbReference type="EMBL" id="JAGGJV010000009">
    <property type="protein sequence ID" value="MBP1860994.1"/>
    <property type="molecule type" value="Genomic_DNA"/>
</dbReference>
<dbReference type="RefSeq" id="WP_209854986.1">
    <property type="nucleotide sequence ID" value="NZ_JAGGJV010000009.1"/>
</dbReference>
<protein>
    <recommendedName>
        <fullName evidence="3">MarR family transcriptional regulator</fullName>
    </recommendedName>
</protein>
<sequence length="296" mass="33145">MIFSANELASNTTFFKAMRIYARQMTAMFAENPRMSSIFASQQRWLMAQLGLSLHYGRDPADPTKQLYAGRFVSKAIDHGIASRNTAATFIQEMLAYRFVRASDNPPDNRMRPLEPTDTAVQQVVRWLYAHLAILDTLDGGNRAVSLTENPALFTRLQPIIALGLLENHGVRNPGETFNLFTWANSGGVVMDYFISMITEFDPDAPRTMIGPVSSADICQSYMISKTHLKRLMSKAAEMGSVSFETVSRRNMLWLSQGFVKEYWIYQAEKFAIIDAAFHAEAASPVPGVRQLTAVP</sequence>
<gene>
    <name evidence="1" type="ORF">J2Z75_004522</name>
</gene>
<accession>A0ABS4ESS1</accession>
<proteinExistence type="predicted"/>
<evidence type="ECO:0008006" key="3">
    <source>
        <dbReference type="Google" id="ProtNLM"/>
    </source>
</evidence>
<evidence type="ECO:0000313" key="2">
    <source>
        <dbReference type="Proteomes" id="UP000823786"/>
    </source>
</evidence>
<organism evidence="1 2">
    <name type="scientific">Rhizobium herbae</name>
    <dbReference type="NCBI Taxonomy" id="508661"/>
    <lineage>
        <taxon>Bacteria</taxon>
        <taxon>Pseudomonadati</taxon>
        <taxon>Pseudomonadota</taxon>
        <taxon>Alphaproteobacteria</taxon>
        <taxon>Hyphomicrobiales</taxon>
        <taxon>Rhizobiaceae</taxon>
        <taxon>Rhizobium/Agrobacterium group</taxon>
        <taxon>Rhizobium</taxon>
    </lineage>
</organism>
<name>A0ABS4ESS1_9HYPH</name>
<keyword evidence="2" id="KW-1185">Reference proteome</keyword>
<comment type="caution">
    <text evidence="1">The sequence shown here is derived from an EMBL/GenBank/DDBJ whole genome shotgun (WGS) entry which is preliminary data.</text>
</comment>